<protein>
    <submittedName>
        <fullName evidence="2">Uncharacterized protein</fullName>
    </submittedName>
</protein>
<name>A0A8T0MVZ4_PANVG</name>
<feature type="compositionally biased region" description="Basic and acidic residues" evidence="1">
    <location>
        <begin position="144"/>
        <end position="161"/>
    </location>
</feature>
<reference evidence="2" key="1">
    <citation type="submission" date="2020-05" db="EMBL/GenBank/DDBJ databases">
        <title>WGS assembly of Panicum virgatum.</title>
        <authorList>
            <person name="Lovell J.T."/>
            <person name="Jenkins J."/>
            <person name="Shu S."/>
            <person name="Juenger T.E."/>
            <person name="Schmutz J."/>
        </authorList>
    </citation>
    <scope>NUCLEOTIDE SEQUENCE</scope>
    <source>
        <strain evidence="2">AP13</strain>
    </source>
</reference>
<sequence>MVRNGAAQTRTENCRSSPALRSLCMVEIAPPGFPLLSARTGRDGTRHIPSLSLPISRPDLARRLCCALPLPPALPRSPHPPSESPKFSLSSSTPPRIESDTPRPARSADPGPESPKSPIGPDRSPSIPPDSSPAGEGVRLNRLIGREFGRSGCERRGDPRI</sequence>
<keyword evidence="3" id="KW-1185">Reference proteome</keyword>
<evidence type="ECO:0000313" key="3">
    <source>
        <dbReference type="Proteomes" id="UP000823388"/>
    </source>
</evidence>
<comment type="caution">
    <text evidence="2">The sequence shown here is derived from an EMBL/GenBank/DDBJ whole genome shotgun (WGS) entry which is preliminary data.</text>
</comment>
<dbReference type="Proteomes" id="UP000823388">
    <property type="component" value="Chromosome 9N"/>
</dbReference>
<accession>A0A8T0MVZ4</accession>
<gene>
    <name evidence="2" type="ORF">PVAP13_9NG454800</name>
</gene>
<dbReference type="EMBL" id="CM029054">
    <property type="protein sequence ID" value="KAG2539194.1"/>
    <property type="molecule type" value="Genomic_DNA"/>
</dbReference>
<evidence type="ECO:0000313" key="2">
    <source>
        <dbReference type="EMBL" id="KAG2539194.1"/>
    </source>
</evidence>
<feature type="region of interest" description="Disordered" evidence="1">
    <location>
        <begin position="69"/>
        <end position="161"/>
    </location>
</feature>
<proteinExistence type="predicted"/>
<organism evidence="2 3">
    <name type="scientific">Panicum virgatum</name>
    <name type="common">Blackwell switchgrass</name>
    <dbReference type="NCBI Taxonomy" id="38727"/>
    <lineage>
        <taxon>Eukaryota</taxon>
        <taxon>Viridiplantae</taxon>
        <taxon>Streptophyta</taxon>
        <taxon>Embryophyta</taxon>
        <taxon>Tracheophyta</taxon>
        <taxon>Spermatophyta</taxon>
        <taxon>Magnoliopsida</taxon>
        <taxon>Liliopsida</taxon>
        <taxon>Poales</taxon>
        <taxon>Poaceae</taxon>
        <taxon>PACMAD clade</taxon>
        <taxon>Panicoideae</taxon>
        <taxon>Panicodae</taxon>
        <taxon>Paniceae</taxon>
        <taxon>Panicinae</taxon>
        <taxon>Panicum</taxon>
        <taxon>Panicum sect. Hiantes</taxon>
    </lineage>
</organism>
<feature type="compositionally biased region" description="Pro residues" evidence="1">
    <location>
        <begin position="69"/>
        <end position="83"/>
    </location>
</feature>
<evidence type="ECO:0000256" key="1">
    <source>
        <dbReference type="SAM" id="MobiDB-lite"/>
    </source>
</evidence>
<feature type="compositionally biased region" description="Low complexity" evidence="1">
    <location>
        <begin position="84"/>
        <end position="95"/>
    </location>
</feature>
<dbReference type="AlphaFoldDB" id="A0A8T0MVZ4"/>